<dbReference type="AlphaFoldDB" id="A0AAD7W9V8"/>
<feature type="domain" description="Alpha-type protein kinase" evidence="5">
    <location>
        <begin position="644"/>
        <end position="713"/>
    </location>
</feature>
<keyword evidence="1" id="KW-0723">Serine/threonine-protein kinase</keyword>
<reference evidence="6" key="1">
    <citation type="journal article" date="2023" name="Science">
        <title>Genome structures resolve the early diversification of teleost fishes.</title>
        <authorList>
            <person name="Parey E."/>
            <person name="Louis A."/>
            <person name="Montfort J."/>
            <person name="Bouchez O."/>
            <person name="Roques C."/>
            <person name="Iampietro C."/>
            <person name="Lluch J."/>
            <person name="Castinel A."/>
            <person name="Donnadieu C."/>
            <person name="Desvignes T."/>
            <person name="Floi Bucao C."/>
            <person name="Jouanno E."/>
            <person name="Wen M."/>
            <person name="Mejri S."/>
            <person name="Dirks R."/>
            <person name="Jansen H."/>
            <person name="Henkel C."/>
            <person name="Chen W.J."/>
            <person name="Zahm M."/>
            <person name="Cabau C."/>
            <person name="Klopp C."/>
            <person name="Thompson A.W."/>
            <person name="Robinson-Rechavi M."/>
            <person name="Braasch I."/>
            <person name="Lecointre G."/>
            <person name="Bobe J."/>
            <person name="Postlethwait J.H."/>
            <person name="Berthelot C."/>
            <person name="Roest Crollius H."/>
            <person name="Guiguen Y."/>
        </authorList>
    </citation>
    <scope>NUCLEOTIDE SEQUENCE</scope>
    <source>
        <strain evidence="6">NC1722</strain>
    </source>
</reference>
<dbReference type="PANTHER" id="PTHR46747:SF1">
    <property type="entry name" value="ALPHA-PROTEIN KINASE 1"/>
    <property type="match status" value="1"/>
</dbReference>
<dbReference type="GO" id="GO:0048029">
    <property type="term" value="F:monosaccharide binding"/>
    <property type="evidence" value="ECO:0007669"/>
    <property type="project" value="TreeGrafter"/>
</dbReference>
<feature type="compositionally biased region" description="Polar residues" evidence="4">
    <location>
        <begin position="350"/>
        <end position="359"/>
    </location>
</feature>
<dbReference type="SUPFAM" id="SSF56112">
    <property type="entry name" value="Protein kinase-like (PK-like)"/>
    <property type="match status" value="1"/>
</dbReference>
<evidence type="ECO:0000259" key="5">
    <source>
        <dbReference type="PROSITE" id="PS51158"/>
    </source>
</evidence>
<feature type="region of interest" description="Disordered" evidence="4">
    <location>
        <begin position="343"/>
        <end position="403"/>
    </location>
</feature>
<keyword evidence="2" id="KW-0808">Transferase</keyword>
<comment type="caution">
    <text evidence="6">The sequence shown here is derived from an EMBL/GenBank/DDBJ whole genome shotgun (WGS) entry which is preliminary data.</text>
</comment>
<evidence type="ECO:0000256" key="3">
    <source>
        <dbReference type="ARBA" id="ARBA00022777"/>
    </source>
</evidence>
<feature type="compositionally biased region" description="Basic and acidic residues" evidence="4">
    <location>
        <begin position="371"/>
        <end position="382"/>
    </location>
</feature>
<sequence>MNNLVAMLDECRQTAASGPVEPTDEAQDGFRRWGWVYQADSDRALVQAVTRGMCLLTYSFSAGCPNAERGTFLTRAKEAFEIGLLTKQEGEVVTTRQELHTLVKAAYSLTVTHRWLGCAPTLVGEASWECQATTKKLYAYHAPGGAGEGAAGGRAFVPEDYRALEEAPVRFTLDCFSKVMDRFRKHHTSSCEGSGGQRVSGACVTTMRMATETMDTDNLRHLRNANRPLGGRWEAHRQTVEGSVDLQCATQLIDEEEMDGANGSASHRLRGMSKLRTSSCSLRDSLYPVLDTGAICCKTSNKKDAIARHSEWGVEMWVDQQCPIEISDDDGQNVCVESRAEGWVDPQHPTHGSNNQNGVKDNAGSRSLPARTEKPECSDTEPRPQPSGPTSPASIPSLGSRDGRLCCQSEEDLSFLLVELPGSVDDTVAALRTNPPAGTPKTDVALGHDSHLLEPCDVDPLAETEEYLFEDLDMPAASAHNPPGHGPALPCSKYKESSVPAAEMGAMGDPTKPRCFRLMGNEEGHQEADLDDGQCLSDSALLLKYSKVSDRWTSWETKVYIGDPMGKHGCQRTAFWVQFLHQEETLGSYIGKTYRFEKAIHYHLNDVERQMTAQYYVTEFNKRLYDKNIPAQIFFILSEVLLLSGGTEVAVDLQGWVTGNGKGLTYLTDPQLHTVRKPGSHIHHGKQGIMQFLEGQHGPRCNDICRLLSLGKLQ</sequence>
<evidence type="ECO:0000313" key="6">
    <source>
        <dbReference type="EMBL" id="KAJ8389276.1"/>
    </source>
</evidence>
<proteinExistence type="predicted"/>
<accession>A0AAD7W9V8</accession>
<evidence type="ECO:0000256" key="1">
    <source>
        <dbReference type="ARBA" id="ARBA00022527"/>
    </source>
</evidence>
<gene>
    <name evidence="6" type="ORF">AAFF_G00121410</name>
</gene>
<dbReference type="GO" id="GO:0004674">
    <property type="term" value="F:protein serine/threonine kinase activity"/>
    <property type="evidence" value="ECO:0007669"/>
    <property type="project" value="UniProtKB-KW"/>
</dbReference>
<dbReference type="GO" id="GO:0045087">
    <property type="term" value="P:innate immune response"/>
    <property type="evidence" value="ECO:0007669"/>
    <property type="project" value="TreeGrafter"/>
</dbReference>
<dbReference type="Proteomes" id="UP001221898">
    <property type="component" value="Unassembled WGS sequence"/>
</dbReference>
<dbReference type="SMART" id="SM00811">
    <property type="entry name" value="Alpha_kinase"/>
    <property type="match status" value="1"/>
</dbReference>
<dbReference type="PANTHER" id="PTHR46747">
    <property type="entry name" value="ALPHA-PROTEIN KINASE 1"/>
    <property type="match status" value="1"/>
</dbReference>
<evidence type="ECO:0000256" key="4">
    <source>
        <dbReference type="SAM" id="MobiDB-lite"/>
    </source>
</evidence>
<dbReference type="PROSITE" id="PS51158">
    <property type="entry name" value="ALPHA_KINASE"/>
    <property type="match status" value="1"/>
</dbReference>
<dbReference type="GO" id="GO:0002753">
    <property type="term" value="P:cytoplasmic pattern recognition receptor signaling pathway"/>
    <property type="evidence" value="ECO:0007669"/>
    <property type="project" value="TreeGrafter"/>
</dbReference>
<protein>
    <recommendedName>
        <fullName evidence="5">Alpha-type protein kinase domain-containing protein</fullName>
    </recommendedName>
</protein>
<keyword evidence="3" id="KW-0418">Kinase</keyword>
<dbReference type="GO" id="GO:0005929">
    <property type="term" value="C:cilium"/>
    <property type="evidence" value="ECO:0007669"/>
    <property type="project" value="TreeGrafter"/>
</dbReference>
<organism evidence="6 7">
    <name type="scientific">Aldrovandia affinis</name>
    <dbReference type="NCBI Taxonomy" id="143900"/>
    <lineage>
        <taxon>Eukaryota</taxon>
        <taxon>Metazoa</taxon>
        <taxon>Chordata</taxon>
        <taxon>Craniata</taxon>
        <taxon>Vertebrata</taxon>
        <taxon>Euteleostomi</taxon>
        <taxon>Actinopterygii</taxon>
        <taxon>Neopterygii</taxon>
        <taxon>Teleostei</taxon>
        <taxon>Notacanthiformes</taxon>
        <taxon>Halosauridae</taxon>
        <taxon>Aldrovandia</taxon>
    </lineage>
</organism>
<keyword evidence="7" id="KW-1185">Reference proteome</keyword>
<name>A0AAD7W9V8_9TELE</name>
<dbReference type="EMBL" id="JAINUG010000184">
    <property type="protein sequence ID" value="KAJ8389276.1"/>
    <property type="molecule type" value="Genomic_DNA"/>
</dbReference>
<dbReference type="GO" id="GO:0005524">
    <property type="term" value="F:ATP binding"/>
    <property type="evidence" value="ECO:0007669"/>
    <property type="project" value="InterPro"/>
</dbReference>
<evidence type="ECO:0000256" key="2">
    <source>
        <dbReference type="ARBA" id="ARBA00022679"/>
    </source>
</evidence>
<dbReference type="Pfam" id="PF02816">
    <property type="entry name" value="Alpha_kinase"/>
    <property type="match status" value="2"/>
</dbReference>
<dbReference type="InterPro" id="IPR011009">
    <property type="entry name" value="Kinase-like_dom_sf"/>
</dbReference>
<dbReference type="InterPro" id="IPR043529">
    <property type="entry name" value="ALPK1"/>
</dbReference>
<dbReference type="InterPro" id="IPR004166">
    <property type="entry name" value="a-kinase_dom"/>
</dbReference>
<evidence type="ECO:0000313" key="7">
    <source>
        <dbReference type="Proteomes" id="UP001221898"/>
    </source>
</evidence>
<dbReference type="Gene3D" id="3.20.200.10">
    <property type="entry name" value="MHCK/EF2 kinase"/>
    <property type="match status" value="1"/>
</dbReference>